<dbReference type="PANTHER" id="PTHR36400:SF1">
    <property type="entry name" value="RIBOSOMAL PROTEIN L35"/>
    <property type="match status" value="1"/>
</dbReference>
<organism evidence="4 5">
    <name type="scientific">Daucus carota subsp. sativus</name>
    <name type="common">Carrot</name>
    <dbReference type="NCBI Taxonomy" id="79200"/>
    <lineage>
        <taxon>Eukaryota</taxon>
        <taxon>Viridiplantae</taxon>
        <taxon>Streptophyta</taxon>
        <taxon>Embryophyta</taxon>
        <taxon>Tracheophyta</taxon>
        <taxon>Spermatophyta</taxon>
        <taxon>Magnoliopsida</taxon>
        <taxon>eudicotyledons</taxon>
        <taxon>Gunneridae</taxon>
        <taxon>Pentapetalae</taxon>
        <taxon>asterids</taxon>
        <taxon>campanulids</taxon>
        <taxon>Apiales</taxon>
        <taxon>Apiaceae</taxon>
        <taxon>Apioideae</taxon>
        <taxon>Scandiceae</taxon>
        <taxon>Daucinae</taxon>
        <taxon>Daucus</taxon>
        <taxon>Daucus sect. Daucus</taxon>
    </lineage>
</organism>
<evidence type="ECO:0000313" key="5">
    <source>
        <dbReference type="Proteomes" id="UP000077755"/>
    </source>
</evidence>
<sequence>MHSWCPKLRSISAASRPTTTVNPLTDSHRHLHYSATHVLQKPITYFPTYKPILTYPPTTYLSLYNHAFPLNISYLFVEQILMQVRHWTLIQRKRALKLRRAATPMWLLCLQGQENKNEILLYVLLLLLFYWRFRVINDGLIKCWKEDKRHNAHLKGILIFKKSKRRLKQPGIVPAAYAKVMKKLDFC</sequence>
<evidence type="ECO:0000313" key="4">
    <source>
        <dbReference type="EMBL" id="WOG90021.1"/>
    </source>
</evidence>
<dbReference type="GO" id="GO:0005840">
    <property type="term" value="C:ribosome"/>
    <property type="evidence" value="ECO:0007669"/>
    <property type="project" value="InterPro"/>
</dbReference>
<dbReference type="EMBL" id="CP093344">
    <property type="protein sequence ID" value="WOG90021.1"/>
    <property type="molecule type" value="Genomic_DNA"/>
</dbReference>
<dbReference type="AlphaFoldDB" id="A0AAF0WIJ8"/>
<dbReference type="Pfam" id="PF01632">
    <property type="entry name" value="Ribosomal_L35p"/>
    <property type="match status" value="1"/>
</dbReference>
<dbReference type="InterPro" id="IPR021137">
    <property type="entry name" value="Ribosomal_bL35-like"/>
</dbReference>
<reference evidence="4" key="1">
    <citation type="journal article" date="2016" name="Nat. Genet.">
        <title>A high-quality carrot genome assembly provides new insights into carotenoid accumulation and asterid genome evolution.</title>
        <authorList>
            <person name="Iorizzo M."/>
            <person name="Ellison S."/>
            <person name="Senalik D."/>
            <person name="Zeng P."/>
            <person name="Satapoomin P."/>
            <person name="Huang J."/>
            <person name="Bowman M."/>
            <person name="Iovene M."/>
            <person name="Sanseverino W."/>
            <person name="Cavagnaro P."/>
            <person name="Yildiz M."/>
            <person name="Macko-Podgorni A."/>
            <person name="Moranska E."/>
            <person name="Grzebelus E."/>
            <person name="Grzebelus D."/>
            <person name="Ashrafi H."/>
            <person name="Zheng Z."/>
            <person name="Cheng S."/>
            <person name="Spooner D."/>
            <person name="Van Deynze A."/>
            <person name="Simon P."/>
        </authorList>
    </citation>
    <scope>NUCLEOTIDE SEQUENCE</scope>
    <source>
        <tissue evidence="4">Leaf</tissue>
    </source>
</reference>
<evidence type="ECO:0000256" key="3">
    <source>
        <dbReference type="ARBA" id="ARBA00023274"/>
    </source>
</evidence>
<comment type="similarity">
    <text evidence="1">Belongs to the bacterial ribosomal protein bL35 family.</text>
</comment>
<proteinExistence type="inferred from homology"/>
<dbReference type="Proteomes" id="UP000077755">
    <property type="component" value="Chromosome 2"/>
</dbReference>
<protein>
    <submittedName>
        <fullName evidence="4">Uncharacterized protein</fullName>
    </submittedName>
</protein>
<dbReference type="GO" id="GO:0003735">
    <property type="term" value="F:structural constituent of ribosome"/>
    <property type="evidence" value="ECO:0007669"/>
    <property type="project" value="InterPro"/>
</dbReference>
<evidence type="ECO:0000256" key="1">
    <source>
        <dbReference type="ARBA" id="ARBA00006598"/>
    </source>
</evidence>
<evidence type="ECO:0000256" key="2">
    <source>
        <dbReference type="ARBA" id="ARBA00022980"/>
    </source>
</evidence>
<keyword evidence="2" id="KW-0689">Ribosomal protein</keyword>
<name>A0AAF0WIJ8_DAUCS</name>
<reference evidence="4" key="2">
    <citation type="submission" date="2022-03" db="EMBL/GenBank/DDBJ databases">
        <title>Draft title - Genomic analysis of global carrot germplasm unveils the trajectory of domestication and the origin of high carotenoid orange carrot.</title>
        <authorList>
            <person name="Iorizzo M."/>
            <person name="Ellison S."/>
            <person name="Senalik D."/>
            <person name="Macko-Podgorni A."/>
            <person name="Grzebelus D."/>
            <person name="Bostan H."/>
            <person name="Rolling W."/>
            <person name="Curaba J."/>
            <person name="Simon P."/>
        </authorList>
    </citation>
    <scope>NUCLEOTIDE SEQUENCE</scope>
    <source>
        <tissue evidence="4">Leaf</tissue>
    </source>
</reference>
<dbReference type="PANTHER" id="PTHR36400">
    <property type="entry name" value="RIBOSOMAL PROTEIN L35"/>
    <property type="match status" value="1"/>
</dbReference>
<keyword evidence="5" id="KW-1185">Reference proteome</keyword>
<keyword evidence="3" id="KW-0687">Ribonucleoprotein</keyword>
<dbReference type="GO" id="GO:0006412">
    <property type="term" value="P:translation"/>
    <property type="evidence" value="ECO:0007669"/>
    <property type="project" value="InterPro"/>
</dbReference>
<gene>
    <name evidence="4" type="ORF">DCAR_0209262</name>
</gene>
<accession>A0AAF0WIJ8</accession>